<protein>
    <submittedName>
        <fullName evidence="1">Uncharacterized protein</fullName>
    </submittedName>
</protein>
<gene>
    <name evidence="1" type="ORF">C2845_PM18G13320</name>
</gene>
<keyword evidence="2" id="KW-1185">Reference proteome</keyword>
<dbReference type="EMBL" id="PQIB02000017">
    <property type="protein sequence ID" value="RLM58144.1"/>
    <property type="molecule type" value="Genomic_DNA"/>
</dbReference>
<evidence type="ECO:0000313" key="2">
    <source>
        <dbReference type="Proteomes" id="UP000275267"/>
    </source>
</evidence>
<dbReference type="AlphaFoldDB" id="A0A3L6PH35"/>
<evidence type="ECO:0000313" key="1">
    <source>
        <dbReference type="EMBL" id="RLM58144.1"/>
    </source>
</evidence>
<proteinExistence type="predicted"/>
<dbReference type="Proteomes" id="UP000275267">
    <property type="component" value="Unassembled WGS sequence"/>
</dbReference>
<reference evidence="2" key="1">
    <citation type="journal article" date="2019" name="Nat. Commun.">
        <title>The genome of broomcorn millet.</title>
        <authorList>
            <person name="Zou C."/>
            <person name="Miki D."/>
            <person name="Li D."/>
            <person name="Tang Q."/>
            <person name="Xiao L."/>
            <person name="Rajput S."/>
            <person name="Deng P."/>
            <person name="Jia W."/>
            <person name="Huang R."/>
            <person name="Zhang M."/>
            <person name="Sun Y."/>
            <person name="Hu J."/>
            <person name="Fu X."/>
            <person name="Schnable P.S."/>
            <person name="Li F."/>
            <person name="Zhang H."/>
            <person name="Feng B."/>
            <person name="Zhu X."/>
            <person name="Liu R."/>
            <person name="Schnable J.C."/>
            <person name="Zhu J.-K."/>
            <person name="Zhang H."/>
        </authorList>
    </citation>
    <scope>NUCLEOTIDE SEQUENCE [LARGE SCALE GENOMIC DNA]</scope>
</reference>
<accession>A0A3L6PH35</accession>
<comment type="caution">
    <text evidence="1">The sequence shown here is derived from an EMBL/GenBank/DDBJ whole genome shotgun (WGS) entry which is preliminary data.</text>
</comment>
<sequence>MAPSLEVGCDGVVLHAAMASRLDLPPLWAAAAAARGDQTLLLRYDSSLNFKAWRVRRSIQENICKQPWRMVKSLLICST</sequence>
<name>A0A3L6PH35_PANMI</name>
<organism evidence="1 2">
    <name type="scientific">Panicum miliaceum</name>
    <name type="common">Proso millet</name>
    <name type="synonym">Broomcorn millet</name>
    <dbReference type="NCBI Taxonomy" id="4540"/>
    <lineage>
        <taxon>Eukaryota</taxon>
        <taxon>Viridiplantae</taxon>
        <taxon>Streptophyta</taxon>
        <taxon>Embryophyta</taxon>
        <taxon>Tracheophyta</taxon>
        <taxon>Spermatophyta</taxon>
        <taxon>Magnoliopsida</taxon>
        <taxon>Liliopsida</taxon>
        <taxon>Poales</taxon>
        <taxon>Poaceae</taxon>
        <taxon>PACMAD clade</taxon>
        <taxon>Panicoideae</taxon>
        <taxon>Panicodae</taxon>
        <taxon>Paniceae</taxon>
        <taxon>Panicinae</taxon>
        <taxon>Panicum</taxon>
        <taxon>Panicum sect. Panicum</taxon>
    </lineage>
</organism>